<reference evidence="6 9" key="2">
    <citation type="submission" date="2018-07" db="EMBL/GenBank/DDBJ databases">
        <title>Genomic Encyclopedia of Archaeal and Bacterial Type Strains, Phase II (KMG-II): from individual species to whole genera.</title>
        <authorList>
            <person name="Goeker M."/>
        </authorList>
    </citation>
    <scope>NUCLEOTIDE SEQUENCE [LARGE SCALE GENOMIC DNA]</scope>
    <source>
        <strain evidence="6 9">JA575</strain>
    </source>
</reference>
<evidence type="ECO:0000313" key="8">
    <source>
        <dbReference type="Proteomes" id="UP000252631"/>
    </source>
</evidence>
<protein>
    <submittedName>
        <fullName evidence="7">TetR family transcriptional regulator</fullName>
    </submittedName>
</protein>
<dbReference type="InterPro" id="IPR036271">
    <property type="entry name" value="Tet_transcr_reg_TetR-rel_C_sf"/>
</dbReference>
<gene>
    <name evidence="6" type="ORF">BJ125_105115</name>
    <name evidence="7" type="ORF">SAMN05892882_105115</name>
</gene>
<evidence type="ECO:0000256" key="1">
    <source>
        <dbReference type="ARBA" id="ARBA00023015"/>
    </source>
</evidence>
<name>A0A336JVL9_9BRAD</name>
<dbReference type="AlphaFoldDB" id="A0A336JVL9"/>
<evidence type="ECO:0000313" key="6">
    <source>
        <dbReference type="EMBL" id="RED38036.1"/>
    </source>
</evidence>
<dbReference type="InterPro" id="IPR050109">
    <property type="entry name" value="HTH-type_TetR-like_transc_reg"/>
</dbReference>
<dbReference type="Proteomes" id="UP000252631">
    <property type="component" value="Unassembled WGS sequence"/>
</dbReference>
<dbReference type="Gene3D" id="1.10.357.10">
    <property type="entry name" value="Tetracycline Repressor, domain 2"/>
    <property type="match status" value="1"/>
</dbReference>
<dbReference type="GO" id="GO:0000976">
    <property type="term" value="F:transcription cis-regulatory region binding"/>
    <property type="evidence" value="ECO:0007669"/>
    <property type="project" value="TreeGrafter"/>
</dbReference>
<evidence type="ECO:0000259" key="5">
    <source>
        <dbReference type="PROSITE" id="PS50977"/>
    </source>
</evidence>
<dbReference type="InterPro" id="IPR009057">
    <property type="entry name" value="Homeodomain-like_sf"/>
</dbReference>
<dbReference type="SUPFAM" id="SSF48498">
    <property type="entry name" value="Tetracyclin repressor-like, C-terminal domain"/>
    <property type="match status" value="1"/>
</dbReference>
<dbReference type="Proteomes" id="UP000256343">
    <property type="component" value="Unassembled WGS sequence"/>
</dbReference>
<evidence type="ECO:0000313" key="9">
    <source>
        <dbReference type="Proteomes" id="UP000256343"/>
    </source>
</evidence>
<dbReference type="EMBL" id="QRDT01000005">
    <property type="protein sequence ID" value="RED38036.1"/>
    <property type="molecule type" value="Genomic_DNA"/>
</dbReference>
<feature type="domain" description="HTH tetR-type" evidence="5">
    <location>
        <begin position="11"/>
        <end position="71"/>
    </location>
</feature>
<dbReference type="PRINTS" id="PR00455">
    <property type="entry name" value="HTHTETR"/>
</dbReference>
<keyword evidence="3" id="KW-0804">Transcription</keyword>
<sequence>MSNPPSAPDEHAFRARILEAARTQVRRFGEAKTNVVDIARALGTSHTTIYRHFRTKADIFDALAVAAMQDEQEMASRFVETDGPVTERLEGMVLALHARKRERFATDPEVYGLYRRIMDERPEIIAAYAAAMTGLIARILADGVRRGEMRIDNVEAAAGVVRDAVTVFVHPAHVAAAVAAGLPSERLARNVVRALCAAFQAGVELDGGGDETLKTTARSP</sequence>
<proteinExistence type="predicted"/>
<feature type="DNA-binding region" description="H-T-H motif" evidence="4">
    <location>
        <begin position="34"/>
        <end position="53"/>
    </location>
</feature>
<accession>A0A336JVL9</accession>
<keyword evidence="9" id="KW-1185">Reference proteome</keyword>
<dbReference type="RefSeq" id="WP_114357174.1">
    <property type="nucleotide sequence ID" value="NZ_QRDT01000005.1"/>
</dbReference>
<dbReference type="SUPFAM" id="SSF46689">
    <property type="entry name" value="Homeodomain-like"/>
    <property type="match status" value="1"/>
</dbReference>
<dbReference type="InterPro" id="IPR041478">
    <property type="entry name" value="TetR_C_27"/>
</dbReference>
<evidence type="ECO:0000256" key="2">
    <source>
        <dbReference type="ARBA" id="ARBA00023125"/>
    </source>
</evidence>
<dbReference type="OrthoDB" id="9787680at2"/>
<dbReference type="EMBL" id="UFQQ01000005">
    <property type="protein sequence ID" value="SSW90061.1"/>
    <property type="molecule type" value="Genomic_DNA"/>
</dbReference>
<dbReference type="PANTHER" id="PTHR30055:SF151">
    <property type="entry name" value="TRANSCRIPTIONAL REGULATORY PROTEIN"/>
    <property type="match status" value="1"/>
</dbReference>
<organism evidence="7 8">
    <name type="scientific">Rhodopseudomonas pentothenatexigens</name>
    <dbReference type="NCBI Taxonomy" id="999699"/>
    <lineage>
        <taxon>Bacteria</taxon>
        <taxon>Pseudomonadati</taxon>
        <taxon>Pseudomonadota</taxon>
        <taxon>Alphaproteobacteria</taxon>
        <taxon>Hyphomicrobiales</taxon>
        <taxon>Nitrobacteraceae</taxon>
        <taxon>Rhodopseudomonas</taxon>
    </lineage>
</organism>
<evidence type="ECO:0000313" key="7">
    <source>
        <dbReference type="EMBL" id="SSW90061.1"/>
    </source>
</evidence>
<evidence type="ECO:0000256" key="4">
    <source>
        <dbReference type="PROSITE-ProRule" id="PRU00335"/>
    </source>
</evidence>
<dbReference type="Pfam" id="PF00440">
    <property type="entry name" value="TetR_N"/>
    <property type="match status" value="1"/>
</dbReference>
<evidence type="ECO:0000256" key="3">
    <source>
        <dbReference type="ARBA" id="ARBA00023163"/>
    </source>
</evidence>
<dbReference type="GO" id="GO:0003700">
    <property type="term" value="F:DNA-binding transcription factor activity"/>
    <property type="evidence" value="ECO:0007669"/>
    <property type="project" value="TreeGrafter"/>
</dbReference>
<dbReference type="Pfam" id="PF17935">
    <property type="entry name" value="TetR_C_27"/>
    <property type="match status" value="1"/>
</dbReference>
<reference evidence="7 8" key="1">
    <citation type="submission" date="2017-08" db="EMBL/GenBank/DDBJ databases">
        <authorList>
            <person name="de Groot N.N."/>
        </authorList>
    </citation>
    <scope>NUCLEOTIDE SEQUENCE [LARGE SCALE GENOMIC DNA]</scope>
    <source>
        <strain evidence="7 8">JA575</strain>
    </source>
</reference>
<dbReference type="PROSITE" id="PS50977">
    <property type="entry name" value="HTH_TETR_2"/>
    <property type="match status" value="1"/>
</dbReference>
<keyword evidence="1" id="KW-0805">Transcription regulation</keyword>
<keyword evidence="2 4" id="KW-0238">DNA-binding</keyword>
<dbReference type="PANTHER" id="PTHR30055">
    <property type="entry name" value="HTH-TYPE TRANSCRIPTIONAL REGULATOR RUTR"/>
    <property type="match status" value="1"/>
</dbReference>
<dbReference type="InterPro" id="IPR001647">
    <property type="entry name" value="HTH_TetR"/>
</dbReference>